<evidence type="ECO:0000256" key="1">
    <source>
        <dbReference type="SAM" id="MobiDB-lite"/>
    </source>
</evidence>
<dbReference type="Proteomes" id="UP000254889">
    <property type="component" value="Chromosome"/>
</dbReference>
<feature type="region of interest" description="Disordered" evidence="1">
    <location>
        <begin position="137"/>
        <end position="181"/>
    </location>
</feature>
<feature type="compositionally biased region" description="Pro residues" evidence="1">
    <location>
        <begin position="166"/>
        <end position="181"/>
    </location>
</feature>
<gene>
    <name evidence="3" type="ORF">DW352_01570</name>
</gene>
<reference evidence="3 4" key="1">
    <citation type="submission" date="2018-07" db="EMBL/GenBank/DDBJ databases">
        <authorList>
            <person name="Quirk P.G."/>
            <person name="Krulwich T.A."/>
        </authorList>
    </citation>
    <scope>NUCLEOTIDE SEQUENCE [LARGE SCALE GENOMIC DNA]</scope>
    <source>
        <strain evidence="3 4">CC-BB4</strain>
    </source>
</reference>
<evidence type="ECO:0000313" key="3">
    <source>
        <dbReference type="EMBL" id="AXK79317.1"/>
    </source>
</evidence>
<feature type="compositionally biased region" description="Polar residues" evidence="1">
    <location>
        <begin position="1"/>
        <end position="13"/>
    </location>
</feature>
<sequence length="181" mass="19240">MEMTMTETSNTPDTVPRQPPRTSRRRVTVAAGIVAALAIGGIGGAGASRLIHRWEPERVMLLQPEAIAQFKDDTVVAAKGTVAEIFGNKFILQDDSGRALIDTGPRGEDVRIADKGEAVTVQGRFDRGVLHAQLLVRPDGSTQAFGPPRPPRPPHPPIDGPEARRGPPPPPPPGPDAPPAR</sequence>
<keyword evidence="2" id="KW-1133">Transmembrane helix</keyword>
<dbReference type="EMBL" id="CP031417">
    <property type="protein sequence ID" value="AXK79317.1"/>
    <property type="molecule type" value="Genomic_DNA"/>
</dbReference>
<feature type="transmembrane region" description="Helical" evidence="2">
    <location>
        <begin position="29"/>
        <end position="51"/>
    </location>
</feature>
<protein>
    <recommendedName>
        <fullName evidence="5">Bacterial OB-fold domain-containing protein</fullName>
    </recommendedName>
</protein>
<proteinExistence type="predicted"/>
<evidence type="ECO:0008006" key="5">
    <source>
        <dbReference type="Google" id="ProtNLM"/>
    </source>
</evidence>
<keyword evidence="2" id="KW-0812">Transmembrane</keyword>
<dbReference type="SUPFAM" id="SSF101756">
    <property type="entry name" value="Hypothetical protein YgiW"/>
    <property type="match status" value="1"/>
</dbReference>
<keyword evidence="4" id="KW-1185">Reference proteome</keyword>
<organism evidence="3 4">
    <name type="scientific">Pseudolabrys taiwanensis</name>
    <dbReference type="NCBI Taxonomy" id="331696"/>
    <lineage>
        <taxon>Bacteria</taxon>
        <taxon>Pseudomonadati</taxon>
        <taxon>Pseudomonadota</taxon>
        <taxon>Alphaproteobacteria</taxon>
        <taxon>Hyphomicrobiales</taxon>
        <taxon>Xanthobacteraceae</taxon>
        <taxon>Pseudolabrys</taxon>
    </lineage>
</organism>
<dbReference type="AlphaFoldDB" id="A0A345ZQX0"/>
<feature type="region of interest" description="Disordered" evidence="1">
    <location>
        <begin position="1"/>
        <end position="25"/>
    </location>
</feature>
<dbReference type="InterPro" id="IPR036700">
    <property type="entry name" value="BOBF_sf"/>
</dbReference>
<evidence type="ECO:0000256" key="2">
    <source>
        <dbReference type="SAM" id="Phobius"/>
    </source>
</evidence>
<feature type="compositionally biased region" description="Pro residues" evidence="1">
    <location>
        <begin position="147"/>
        <end position="159"/>
    </location>
</feature>
<keyword evidence="2" id="KW-0472">Membrane</keyword>
<dbReference type="OrthoDB" id="7285223at2"/>
<name>A0A345ZQX0_9HYPH</name>
<dbReference type="KEGG" id="ptaw:DW352_01570"/>
<accession>A0A345ZQX0</accession>
<evidence type="ECO:0000313" key="4">
    <source>
        <dbReference type="Proteomes" id="UP000254889"/>
    </source>
</evidence>